<sequence length="124" mass="12913">MESGKREVPRAERTTVTVPSGPRTEKFNRHDGQRQASINNTHVHASGAPAPAPAPAPAEGAYQARQRGGGSQALTLRDGMDNPDQGSSKEQGCRRSGGLVGPATMGMDEGCEGLDGCDTDVMPI</sequence>
<dbReference type="AlphaFoldDB" id="A0AAI9VHB3"/>
<gene>
    <name evidence="2" type="ORF">CCUS01_14968</name>
</gene>
<feature type="compositionally biased region" description="Basic and acidic residues" evidence="1">
    <location>
        <begin position="1"/>
        <end position="13"/>
    </location>
</feature>
<comment type="caution">
    <text evidence="2">The sequence shown here is derived from an EMBL/GenBank/DDBJ whole genome shotgun (WGS) entry which is preliminary data.</text>
</comment>
<organism evidence="2 3">
    <name type="scientific">Colletotrichum cuscutae</name>
    <dbReference type="NCBI Taxonomy" id="1209917"/>
    <lineage>
        <taxon>Eukaryota</taxon>
        <taxon>Fungi</taxon>
        <taxon>Dikarya</taxon>
        <taxon>Ascomycota</taxon>
        <taxon>Pezizomycotina</taxon>
        <taxon>Sordariomycetes</taxon>
        <taxon>Hypocreomycetidae</taxon>
        <taxon>Glomerellales</taxon>
        <taxon>Glomerellaceae</taxon>
        <taxon>Colletotrichum</taxon>
        <taxon>Colletotrichum acutatum species complex</taxon>
    </lineage>
</organism>
<reference evidence="2" key="1">
    <citation type="submission" date="2016-11" db="EMBL/GenBank/DDBJ databases">
        <title>The genome sequence of Colletotrichum cuscutae.</title>
        <authorList>
            <person name="Baroncelli R."/>
        </authorList>
    </citation>
    <scope>NUCLEOTIDE SEQUENCE</scope>
    <source>
        <strain evidence="2">IMI 304802</strain>
    </source>
</reference>
<feature type="compositionally biased region" description="Polar residues" evidence="1">
    <location>
        <begin position="34"/>
        <end position="43"/>
    </location>
</feature>
<name>A0AAI9VHB3_9PEZI</name>
<protein>
    <submittedName>
        <fullName evidence="2">Uncharacterized protein</fullName>
    </submittedName>
</protein>
<feature type="compositionally biased region" description="Basic and acidic residues" evidence="1">
    <location>
        <begin position="23"/>
        <end position="33"/>
    </location>
</feature>
<feature type="compositionally biased region" description="Acidic residues" evidence="1">
    <location>
        <begin position="109"/>
        <end position="118"/>
    </location>
</feature>
<proteinExistence type="predicted"/>
<dbReference type="EMBL" id="MPDP01000056">
    <property type="protein sequence ID" value="KAK1487540.1"/>
    <property type="molecule type" value="Genomic_DNA"/>
</dbReference>
<accession>A0AAI9VHB3</accession>
<dbReference type="Proteomes" id="UP001239213">
    <property type="component" value="Unassembled WGS sequence"/>
</dbReference>
<keyword evidence="3" id="KW-1185">Reference proteome</keyword>
<evidence type="ECO:0000256" key="1">
    <source>
        <dbReference type="SAM" id="MobiDB-lite"/>
    </source>
</evidence>
<evidence type="ECO:0000313" key="2">
    <source>
        <dbReference type="EMBL" id="KAK1487540.1"/>
    </source>
</evidence>
<feature type="region of interest" description="Disordered" evidence="1">
    <location>
        <begin position="1"/>
        <end position="124"/>
    </location>
</feature>
<evidence type="ECO:0000313" key="3">
    <source>
        <dbReference type="Proteomes" id="UP001239213"/>
    </source>
</evidence>